<evidence type="ECO:0000313" key="2">
    <source>
        <dbReference type="Proteomes" id="UP001476798"/>
    </source>
</evidence>
<organism evidence="1 2">
    <name type="scientific">Goodea atripinnis</name>
    <dbReference type="NCBI Taxonomy" id="208336"/>
    <lineage>
        <taxon>Eukaryota</taxon>
        <taxon>Metazoa</taxon>
        <taxon>Chordata</taxon>
        <taxon>Craniata</taxon>
        <taxon>Vertebrata</taxon>
        <taxon>Euteleostomi</taxon>
        <taxon>Actinopterygii</taxon>
        <taxon>Neopterygii</taxon>
        <taxon>Teleostei</taxon>
        <taxon>Neoteleostei</taxon>
        <taxon>Acanthomorphata</taxon>
        <taxon>Ovalentaria</taxon>
        <taxon>Atherinomorphae</taxon>
        <taxon>Cyprinodontiformes</taxon>
        <taxon>Goodeidae</taxon>
        <taxon>Goodea</taxon>
    </lineage>
</organism>
<sequence length="101" mass="10583">MDLCCSVIHTEPLQLEGVSDVPLRGGYGALGGLLGACQDSEIREIPNTSCSVFSMCWCPHVCCGAGSSFLQKHHLDLSATSACPPVRAYSLLPGETVTSAQ</sequence>
<gene>
    <name evidence="1" type="ORF">GOODEAATRI_001246</name>
</gene>
<protein>
    <submittedName>
        <fullName evidence="1">Uncharacterized protein</fullName>
    </submittedName>
</protein>
<dbReference type="Proteomes" id="UP001476798">
    <property type="component" value="Unassembled WGS sequence"/>
</dbReference>
<dbReference type="EMBL" id="JAHRIO010060007">
    <property type="protein sequence ID" value="MEQ2177195.1"/>
    <property type="molecule type" value="Genomic_DNA"/>
</dbReference>
<keyword evidence="2" id="KW-1185">Reference proteome</keyword>
<comment type="caution">
    <text evidence="1">The sequence shown here is derived from an EMBL/GenBank/DDBJ whole genome shotgun (WGS) entry which is preliminary data.</text>
</comment>
<reference evidence="1 2" key="1">
    <citation type="submission" date="2021-06" db="EMBL/GenBank/DDBJ databases">
        <authorList>
            <person name="Palmer J.M."/>
        </authorList>
    </citation>
    <scope>NUCLEOTIDE SEQUENCE [LARGE SCALE GENOMIC DNA]</scope>
    <source>
        <strain evidence="1 2">GA_2019</strain>
        <tissue evidence="1">Muscle</tissue>
    </source>
</reference>
<accession>A0ABV0P0T0</accession>
<evidence type="ECO:0000313" key="1">
    <source>
        <dbReference type="EMBL" id="MEQ2177195.1"/>
    </source>
</evidence>
<name>A0ABV0P0T0_9TELE</name>
<proteinExistence type="predicted"/>